<dbReference type="Proteomes" id="UP000199398">
    <property type="component" value="Unassembled WGS sequence"/>
</dbReference>
<dbReference type="PROSITE" id="PS51186">
    <property type="entry name" value="GNAT"/>
    <property type="match status" value="1"/>
</dbReference>
<accession>A0A1I5IM18</accession>
<organism evidence="4 5">
    <name type="scientific">Saccharopolyspora antimicrobica</name>
    <dbReference type="NCBI Taxonomy" id="455193"/>
    <lineage>
        <taxon>Bacteria</taxon>
        <taxon>Bacillati</taxon>
        <taxon>Actinomycetota</taxon>
        <taxon>Actinomycetes</taxon>
        <taxon>Pseudonocardiales</taxon>
        <taxon>Pseudonocardiaceae</taxon>
        <taxon>Saccharopolyspora</taxon>
    </lineage>
</organism>
<evidence type="ECO:0000313" key="5">
    <source>
        <dbReference type="Proteomes" id="UP000199398"/>
    </source>
</evidence>
<evidence type="ECO:0000313" key="4">
    <source>
        <dbReference type="EMBL" id="SFO61665.1"/>
    </source>
</evidence>
<dbReference type="STRING" id="455193.SAMN05421805_11932"/>
<dbReference type="PANTHER" id="PTHR13947:SF37">
    <property type="entry name" value="LD18367P"/>
    <property type="match status" value="1"/>
</dbReference>
<evidence type="ECO:0000313" key="3">
    <source>
        <dbReference type="EMBL" id="RKT84053.1"/>
    </source>
</evidence>
<reference evidence="4 5" key="1">
    <citation type="submission" date="2016-10" db="EMBL/GenBank/DDBJ databases">
        <authorList>
            <person name="de Groot N.N."/>
        </authorList>
    </citation>
    <scope>NUCLEOTIDE SEQUENCE [LARGE SCALE GENOMIC DNA]</scope>
    <source>
        <strain evidence="4 5">CPCC 201259</strain>
    </source>
</reference>
<dbReference type="Pfam" id="PF00583">
    <property type="entry name" value="Acetyltransf_1"/>
    <property type="match status" value="1"/>
</dbReference>
<sequence>MPSEITVRVGPRPGDLGTVLAMHGRFYAREHSFDERFEAHVAKGLAAFAEALGEARDEPGAEPGRLWLAERDGEVVGTVGLTDEGAGTAKLRWFLVSPEVRGSGVGKRLIRALLEYARERDFERILLSTVGQLEAAAHLYLDAGFRCTERRSVRQWGQHLDELDYRLDLR</sequence>
<evidence type="ECO:0000313" key="6">
    <source>
        <dbReference type="Proteomes" id="UP000270697"/>
    </source>
</evidence>
<reference evidence="3 6" key="2">
    <citation type="submission" date="2018-10" db="EMBL/GenBank/DDBJ databases">
        <title>Sequencing the genomes of 1000 actinobacteria strains.</title>
        <authorList>
            <person name="Klenk H.-P."/>
        </authorList>
    </citation>
    <scope>NUCLEOTIDE SEQUENCE [LARGE SCALE GENOMIC DNA]</scope>
    <source>
        <strain evidence="3 6">DSM 45119</strain>
    </source>
</reference>
<dbReference type="CDD" id="cd04301">
    <property type="entry name" value="NAT_SF"/>
    <property type="match status" value="1"/>
</dbReference>
<proteinExistence type="predicted"/>
<gene>
    <name evidence="3" type="ORF">ATL45_2352</name>
    <name evidence="4" type="ORF">SAMN05421805_11932</name>
</gene>
<name>A0A1I5IM18_9PSEU</name>
<dbReference type="SUPFAM" id="SSF55729">
    <property type="entry name" value="Acyl-CoA N-acyltransferases (Nat)"/>
    <property type="match status" value="1"/>
</dbReference>
<dbReference type="EMBL" id="FOUP01000019">
    <property type="protein sequence ID" value="SFO61665.1"/>
    <property type="molecule type" value="Genomic_DNA"/>
</dbReference>
<feature type="domain" description="N-acetyltransferase" evidence="2">
    <location>
        <begin position="5"/>
        <end position="170"/>
    </location>
</feature>
<dbReference type="InterPro" id="IPR016181">
    <property type="entry name" value="Acyl_CoA_acyltransferase"/>
</dbReference>
<dbReference type="InterPro" id="IPR000182">
    <property type="entry name" value="GNAT_dom"/>
</dbReference>
<evidence type="ECO:0000256" key="1">
    <source>
        <dbReference type="ARBA" id="ARBA00022679"/>
    </source>
</evidence>
<keyword evidence="6" id="KW-1185">Reference proteome</keyword>
<dbReference type="GO" id="GO:0008080">
    <property type="term" value="F:N-acetyltransferase activity"/>
    <property type="evidence" value="ECO:0007669"/>
    <property type="project" value="InterPro"/>
</dbReference>
<dbReference type="InterPro" id="IPR050769">
    <property type="entry name" value="NAT_camello-type"/>
</dbReference>
<dbReference type="RefSeq" id="WP_093158027.1">
    <property type="nucleotide sequence ID" value="NZ_FOUP01000019.1"/>
</dbReference>
<dbReference type="OrthoDB" id="273614at2"/>
<protein>
    <submittedName>
        <fullName evidence="4">Acetyltransferase (GNAT) family protein</fullName>
    </submittedName>
</protein>
<dbReference type="AlphaFoldDB" id="A0A1I5IM18"/>
<evidence type="ECO:0000259" key="2">
    <source>
        <dbReference type="PROSITE" id="PS51186"/>
    </source>
</evidence>
<keyword evidence="1 4" id="KW-0808">Transferase</keyword>
<dbReference type="EMBL" id="RBXX01000002">
    <property type="protein sequence ID" value="RKT84053.1"/>
    <property type="molecule type" value="Genomic_DNA"/>
</dbReference>
<dbReference type="Proteomes" id="UP000270697">
    <property type="component" value="Unassembled WGS sequence"/>
</dbReference>
<dbReference type="PANTHER" id="PTHR13947">
    <property type="entry name" value="GNAT FAMILY N-ACETYLTRANSFERASE"/>
    <property type="match status" value="1"/>
</dbReference>
<dbReference type="Gene3D" id="3.40.630.30">
    <property type="match status" value="1"/>
</dbReference>